<sequence length="37" mass="4348">MRQVEEHVQKAVRLAKTVDLSNEELQNLFTFMLEGDQ</sequence>
<accession>B1HR15</accession>
<gene>
    <name evidence="1" type="ordered locus">Bsph_1608</name>
</gene>
<dbReference type="EnsemblBacteria" id="ACA39206">
    <property type="protein sequence ID" value="ACA39206"/>
    <property type="gene ID" value="Bsph_1608"/>
</dbReference>
<protein>
    <submittedName>
        <fullName evidence="1">Uncharacterized protein</fullName>
    </submittedName>
</protein>
<dbReference type="HOGENOM" id="CLU_3345489_0_0_9"/>
<reference evidence="1 2" key="1">
    <citation type="journal article" date="2008" name="J. Bacteriol.">
        <title>Complete genome sequence of the mosquitocidal bacterium Bacillus sphaericus C3-41 and comparison with those of closely related Bacillus species.</title>
        <authorList>
            <person name="Hu X."/>
            <person name="Fan W."/>
            <person name="Han B."/>
            <person name="Liu H."/>
            <person name="Zheng D."/>
            <person name="Li Q."/>
            <person name="Dong W."/>
            <person name="Yan J."/>
            <person name="Gao M."/>
            <person name="Berry C."/>
            <person name="Yuan Z."/>
        </authorList>
    </citation>
    <scope>NUCLEOTIDE SEQUENCE [LARGE SCALE GENOMIC DNA]</scope>
    <source>
        <strain evidence="1 2">C3-41</strain>
    </source>
</reference>
<evidence type="ECO:0000313" key="2">
    <source>
        <dbReference type="Proteomes" id="UP000002164"/>
    </source>
</evidence>
<dbReference type="EMBL" id="CP000817">
    <property type="protein sequence ID" value="ACA39206.1"/>
    <property type="molecule type" value="Genomic_DNA"/>
</dbReference>
<dbReference type="KEGG" id="lsp:Bsph_1608"/>
<proteinExistence type="predicted"/>
<dbReference type="Proteomes" id="UP000002164">
    <property type="component" value="Chromosome"/>
</dbReference>
<evidence type="ECO:0000313" key="1">
    <source>
        <dbReference type="EMBL" id="ACA39206.1"/>
    </source>
</evidence>
<dbReference type="AlphaFoldDB" id="B1HR15"/>
<name>B1HR15_LYSSC</name>
<organism evidence="1 2">
    <name type="scientific">Lysinibacillus sphaericus (strain C3-41)</name>
    <dbReference type="NCBI Taxonomy" id="444177"/>
    <lineage>
        <taxon>Bacteria</taxon>
        <taxon>Bacillati</taxon>
        <taxon>Bacillota</taxon>
        <taxon>Bacilli</taxon>
        <taxon>Bacillales</taxon>
        <taxon>Bacillaceae</taxon>
        <taxon>Lysinibacillus</taxon>
    </lineage>
</organism>